<dbReference type="EMBL" id="OX365925">
    <property type="protein sequence ID" value="CAI4050015.1"/>
    <property type="molecule type" value="Genomic_DNA"/>
</dbReference>
<organism evidence="2 3">
    <name type="scientific">Saccharomyces uvarum</name>
    <name type="common">Yeast</name>
    <name type="synonym">Saccharomyces bayanus var. uvarum</name>
    <dbReference type="NCBI Taxonomy" id="230603"/>
    <lineage>
        <taxon>Eukaryota</taxon>
        <taxon>Fungi</taxon>
        <taxon>Dikarya</taxon>
        <taxon>Ascomycota</taxon>
        <taxon>Saccharomycotina</taxon>
        <taxon>Saccharomycetes</taxon>
        <taxon>Saccharomycetales</taxon>
        <taxon>Saccharomycetaceae</taxon>
        <taxon>Saccharomyces</taxon>
    </lineage>
</organism>
<proteinExistence type="predicted"/>
<dbReference type="Proteomes" id="UP001162090">
    <property type="component" value="Chromosome 14"/>
</dbReference>
<feature type="compositionally biased region" description="Basic and acidic residues" evidence="1">
    <location>
        <begin position="79"/>
        <end position="110"/>
    </location>
</feature>
<accession>A0AA35NKC8</accession>
<dbReference type="AlphaFoldDB" id="A0AA35NKC8"/>
<sequence length="451" mass="50173">MGLDQDKIKKRLSQIEIDINQMNQMIDENLQLVDPAESEGAKEIPEVAETAETAEAAEAAEAAFPSSNVEVNDTREDVVQPEADHEPTKEHIPSDNEKKKRMETEPKKLEPQAGVVEETQENHTANVIGNSYNAFVAKSAQNGESIDNDTQVKAHDTENVNQSGVDNETAKNVDDEWEDEKSDVEDKCTGTEAVEKIEAQPLKPPTRQTISSAGHRTADTELILDSFSSINNERDQDILPQTISVGSNNDDNHESKHSADETTDTSEDFPNPSGRSTPLDSQSKIFIPKKNLKEDNTDANGSDSASRELKPVPNFEKRRPTNPFRVISVSSNSTSRDGSRKSSVNKYDTPISSPINSASELGNTAKLEKRHDYLVMKCTKLQKEIDYLNKMNAQGSLSMDDGKRLKRAVVKLQEYLDSKTKEKYEVGVLLSRQLRKQIDRGENGQFWIGTK</sequence>
<protein>
    <recommendedName>
        <fullName evidence="4">Bud neck protein 5</fullName>
    </recommendedName>
</protein>
<name>A0AA35NKC8_SACUV</name>
<evidence type="ECO:0000313" key="2">
    <source>
        <dbReference type="EMBL" id="CAI4050015.1"/>
    </source>
</evidence>
<feature type="compositionally biased region" description="Basic and acidic residues" evidence="1">
    <location>
        <begin position="184"/>
        <end position="198"/>
    </location>
</feature>
<feature type="compositionally biased region" description="Polar residues" evidence="1">
    <location>
        <begin position="239"/>
        <end position="249"/>
    </location>
</feature>
<feature type="compositionally biased region" description="Basic and acidic residues" evidence="1">
    <location>
        <begin position="305"/>
        <end position="319"/>
    </location>
</feature>
<feature type="compositionally biased region" description="Polar residues" evidence="1">
    <location>
        <begin position="328"/>
        <end position="351"/>
    </location>
</feature>
<evidence type="ECO:0000313" key="3">
    <source>
        <dbReference type="Proteomes" id="UP001162090"/>
    </source>
</evidence>
<evidence type="ECO:0000256" key="1">
    <source>
        <dbReference type="SAM" id="MobiDB-lite"/>
    </source>
</evidence>
<feature type="region of interest" description="Disordered" evidence="1">
    <location>
        <begin position="79"/>
        <end position="119"/>
    </location>
</feature>
<gene>
    <name evidence="2" type="primary">SUVC14G1560</name>
    <name evidence="2" type="ORF">SUVC_14G1560</name>
</gene>
<reference evidence="2" key="1">
    <citation type="submission" date="2022-10" db="EMBL/GenBank/DDBJ databases">
        <authorList>
            <person name="Byrne P K."/>
        </authorList>
    </citation>
    <scope>NUCLEOTIDE SEQUENCE</scope>
    <source>
        <strain evidence="2">CBS7001</strain>
    </source>
</reference>
<feature type="compositionally biased region" description="Polar residues" evidence="1">
    <location>
        <begin position="273"/>
        <end position="284"/>
    </location>
</feature>
<feature type="region of interest" description="Disordered" evidence="1">
    <location>
        <begin position="148"/>
        <end position="351"/>
    </location>
</feature>
<feature type="compositionally biased region" description="Basic and acidic residues" evidence="1">
    <location>
        <begin position="250"/>
        <end position="260"/>
    </location>
</feature>
<evidence type="ECO:0008006" key="4">
    <source>
        <dbReference type="Google" id="ProtNLM"/>
    </source>
</evidence>